<evidence type="ECO:0000256" key="1">
    <source>
        <dbReference type="SAM" id="SignalP"/>
    </source>
</evidence>
<dbReference type="Proteomes" id="UP000198420">
    <property type="component" value="Unassembled WGS sequence"/>
</dbReference>
<feature type="signal peptide" evidence="1">
    <location>
        <begin position="1"/>
        <end position="28"/>
    </location>
</feature>
<evidence type="ECO:0000313" key="3">
    <source>
        <dbReference type="Proteomes" id="UP000198420"/>
    </source>
</evidence>
<dbReference type="RefSeq" id="WP_143226894.1">
    <property type="nucleotide sequence ID" value="NZ_FZNP01000001.1"/>
</dbReference>
<dbReference type="OrthoDB" id="3480256at2"/>
<reference evidence="3" key="1">
    <citation type="submission" date="2017-06" db="EMBL/GenBank/DDBJ databases">
        <authorList>
            <person name="Varghese N."/>
            <person name="Submissions S."/>
        </authorList>
    </citation>
    <scope>NUCLEOTIDE SEQUENCE [LARGE SCALE GENOMIC DNA]</scope>
    <source>
        <strain evidence="3">DSM 44485</strain>
    </source>
</reference>
<accession>A0A238UYW4</accession>
<proteinExistence type="predicted"/>
<organism evidence="2 3">
    <name type="scientific">Actinomadura mexicana</name>
    <dbReference type="NCBI Taxonomy" id="134959"/>
    <lineage>
        <taxon>Bacteria</taxon>
        <taxon>Bacillati</taxon>
        <taxon>Actinomycetota</taxon>
        <taxon>Actinomycetes</taxon>
        <taxon>Streptosporangiales</taxon>
        <taxon>Thermomonosporaceae</taxon>
        <taxon>Actinomadura</taxon>
    </lineage>
</organism>
<dbReference type="EMBL" id="FZNP01000001">
    <property type="protein sequence ID" value="SNR26947.1"/>
    <property type="molecule type" value="Genomic_DNA"/>
</dbReference>
<dbReference type="AlphaFoldDB" id="A0A238UYW4"/>
<gene>
    <name evidence="2" type="ORF">SAMN06265355_101597</name>
</gene>
<evidence type="ECO:0000313" key="2">
    <source>
        <dbReference type="EMBL" id="SNR26947.1"/>
    </source>
</evidence>
<keyword evidence="3" id="KW-1185">Reference proteome</keyword>
<name>A0A238UYW4_9ACTN</name>
<keyword evidence="1" id="KW-0732">Signal</keyword>
<feature type="chain" id="PRO_5012692281" description="Neocarzinostatin family protein" evidence="1">
    <location>
        <begin position="29"/>
        <end position="227"/>
    </location>
</feature>
<protein>
    <recommendedName>
        <fullName evidence="4">Neocarzinostatin family protein</fullName>
    </recommendedName>
</protein>
<evidence type="ECO:0008006" key="4">
    <source>
        <dbReference type="Google" id="ProtNLM"/>
    </source>
</evidence>
<sequence length="227" mass="21946">MRKIAQKAVTATAVVASAIALTAAPAPAALLTSVTINPTGTNIALSAVNSGNIVGANDRTGVALICTGLTATGVLPSGGGPLSPIHIAKVTGVTFSGCTVLGNPATVTATASAANPWWLDVTGNTAAGVTPGKLTGVDVHIVVPALNCTGDANGAGSAVGVVPGTHTDRVSAGAPSKLKLPPPPNQGDNIEMANVSATCPASIAKNNDPVTLAGTLNITPGLTVLAT</sequence>